<organism evidence="2">
    <name type="scientific">Anguilla anguilla</name>
    <name type="common">European freshwater eel</name>
    <name type="synonym">Muraena anguilla</name>
    <dbReference type="NCBI Taxonomy" id="7936"/>
    <lineage>
        <taxon>Eukaryota</taxon>
        <taxon>Metazoa</taxon>
        <taxon>Chordata</taxon>
        <taxon>Craniata</taxon>
        <taxon>Vertebrata</taxon>
        <taxon>Euteleostomi</taxon>
        <taxon>Actinopterygii</taxon>
        <taxon>Neopterygii</taxon>
        <taxon>Teleostei</taxon>
        <taxon>Anguilliformes</taxon>
        <taxon>Anguillidae</taxon>
        <taxon>Anguilla</taxon>
    </lineage>
</organism>
<proteinExistence type="predicted"/>
<name>A0A0E9UCX7_ANGAN</name>
<reference evidence="2" key="1">
    <citation type="submission" date="2014-11" db="EMBL/GenBank/DDBJ databases">
        <authorList>
            <person name="Amaro Gonzalez C."/>
        </authorList>
    </citation>
    <scope>NUCLEOTIDE SEQUENCE</scope>
</reference>
<feature type="transmembrane region" description="Helical" evidence="1">
    <location>
        <begin position="7"/>
        <end position="27"/>
    </location>
</feature>
<keyword evidence="1" id="KW-1133">Transmembrane helix</keyword>
<evidence type="ECO:0000313" key="2">
    <source>
        <dbReference type="EMBL" id="JAH63671.1"/>
    </source>
</evidence>
<accession>A0A0E9UCX7</accession>
<dbReference type="AlphaFoldDB" id="A0A0E9UCX7"/>
<reference evidence="2" key="2">
    <citation type="journal article" date="2015" name="Fish Shellfish Immunol.">
        <title>Early steps in the European eel (Anguilla anguilla)-Vibrio vulnificus interaction in the gills: Role of the RtxA13 toxin.</title>
        <authorList>
            <person name="Callol A."/>
            <person name="Pajuelo D."/>
            <person name="Ebbesson L."/>
            <person name="Teles M."/>
            <person name="MacKenzie S."/>
            <person name="Amaro C."/>
        </authorList>
    </citation>
    <scope>NUCLEOTIDE SEQUENCE</scope>
</reference>
<keyword evidence="1" id="KW-0812">Transmembrane</keyword>
<protein>
    <submittedName>
        <fullName evidence="2">Uncharacterized protein</fullName>
    </submittedName>
</protein>
<evidence type="ECO:0000256" key="1">
    <source>
        <dbReference type="SAM" id="Phobius"/>
    </source>
</evidence>
<dbReference type="EMBL" id="GBXM01044906">
    <property type="protein sequence ID" value="JAH63671.1"/>
    <property type="molecule type" value="Transcribed_RNA"/>
</dbReference>
<keyword evidence="1" id="KW-0472">Membrane</keyword>
<sequence length="30" mass="3644">MIHQQKLFLPQNLSTVFFFFHFIVVSLKSF</sequence>